<sequence length="123" mass="14128">MFCPCALFIVMEKLSQMGNCFLFRLKRSMSSSDRLRVILGRRTRLPLCSPTVISASITFAWKPLHTSLVPLHRPFEGSMFHNKIIGHPIFKWSLCGGNPLIVIEFRNSVGYRWWRSSSVVSKL</sequence>
<dbReference type="Proteomes" id="UP001056120">
    <property type="component" value="Linkage Group LG13"/>
</dbReference>
<dbReference type="EMBL" id="CM042030">
    <property type="protein sequence ID" value="KAI3786486.1"/>
    <property type="molecule type" value="Genomic_DNA"/>
</dbReference>
<gene>
    <name evidence="1" type="ORF">L1987_40201</name>
</gene>
<name>A0ACB9GTE6_9ASTR</name>
<comment type="caution">
    <text evidence="1">The sequence shown here is derived from an EMBL/GenBank/DDBJ whole genome shotgun (WGS) entry which is preliminary data.</text>
</comment>
<accession>A0ACB9GTE6</accession>
<organism evidence="1 2">
    <name type="scientific">Smallanthus sonchifolius</name>
    <dbReference type="NCBI Taxonomy" id="185202"/>
    <lineage>
        <taxon>Eukaryota</taxon>
        <taxon>Viridiplantae</taxon>
        <taxon>Streptophyta</taxon>
        <taxon>Embryophyta</taxon>
        <taxon>Tracheophyta</taxon>
        <taxon>Spermatophyta</taxon>
        <taxon>Magnoliopsida</taxon>
        <taxon>eudicotyledons</taxon>
        <taxon>Gunneridae</taxon>
        <taxon>Pentapetalae</taxon>
        <taxon>asterids</taxon>
        <taxon>campanulids</taxon>
        <taxon>Asterales</taxon>
        <taxon>Asteraceae</taxon>
        <taxon>Asteroideae</taxon>
        <taxon>Heliantheae alliance</taxon>
        <taxon>Millerieae</taxon>
        <taxon>Smallanthus</taxon>
    </lineage>
</organism>
<evidence type="ECO:0000313" key="1">
    <source>
        <dbReference type="EMBL" id="KAI3786486.1"/>
    </source>
</evidence>
<reference evidence="2" key="1">
    <citation type="journal article" date="2022" name="Mol. Ecol. Resour.">
        <title>The genomes of chicory, endive, great burdock and yacon provide insights into Asteraceae palaeo-polyploidization history and plant inulin production.</title>
        <authorList>
            <person name="Fan W."/>
            <person name="Wang S."/>
            <person name="Wang H."/>
            <person name="Wang A."/>
            <person name="Jiang F."/>
            <person name="Liu H."/>
            <person name="Zhao H."/>
            <person name="Xu D."/>
            <person name="Zhang Y."/>
        </authorList>
    </citation>
    <scope>NUCLEOTIDE SEQUENCE [LARGE SCALE GENOMIC DNA]</scope>
    <source>
        <strain evidence="2">cv. Yunnan</strain>
    </source>
</reference>
<protein>
    <submittedName>
        <fullName evidence="1">Uncharacterized protein</fullName>
    </submittedName>
</protein>
<proteinExistence type="predicted"/>
<keyword evidence="2" id="KW-1185">Reference proteome</keyword>
<evidence type="ECO:0000313" key="2">
    <source>
        <dbReference type="Proteomes" id="UP001056120"/>
    </source>
</evidence>
<reference evidence="1 2" key="2">
    <citation type="journal article" date="2022" name="Mol. Ecol. Resour.">
        <title>The genomes of chicory, endive, great burdock and yacon provide insights into Asteraceae paleo-polyploidization history and plant inulin production.</title>
        <authorList>
            <person name="Fan W."/>
            <person name="Wang S."/>
            <person name="Wang H."/>
            <person name="Wang A."/>
            <person name="Jiang F."/>
            <person name="Liu H."/>
            <person name="Zhao H."/>
            <person name="Xu D."/>
            <person name="Zhang Y."/>
        </authorList>
    </citation>
    <scope>NUCLEOTIDE SEQUENCE [LARGE SCALE GENOMIC DNA]</scope>
    <source>
        <strain evidence="2">cv. Yunnan</strain>
        <tissue evidence="1">Leaves</tissue>
    </source>
</reference>